<comment type="caution">
    <text evidence="1">The sequence shown here is derived from an EMBL/GenBank/DDBJ whole genome shotgun (WGS) entry which is preliminary data.</text>
</comment>
<dbReference type="EMBL" id="BMAV01007949">
    <property type="protein sequence ID" value="GFY51224.1"/>
    <property type="molecule type" value="Genomic_DNA"/>
</dbReference>
<reference evidence="1" key="1">
    <citation type="submission" date="2020-08" db="EMBL/GenBank/DDBJ databases">
        <title>Multicomponent nature underlies the extraordinary mechanical properties of spider dragline silk.</title>
        <authorList>
            <person name="Kono N."/>
            <person name="Nakamura H."/>
            <person name="Mori M."/>
            <person name="Yoshida Y."/>
            <person name="Ohtoshi R."/>
            <person name="Malay A.D."/>
            <person name="Moran D.A.P."/>
            <person name="Tomita M."/>
            <person name="Numata K."/>
            <person name="Arakawa K."/>
        </authorList>
    </citation>
    <scope>NUCLEOTIDE SEQUENCE</scope>
</reference>
<name>A0A8X6XEX0_9ARAC</name>
<evidence type="ECO:0000313" key="1">
    <source>
        <dbReference type="EMBL" id="GFY51224.1"/>
    </source>
</evidence>
<evidence type="ECO:0000313" key="2">
    <source>
        <dbReference type="Proteomes" id="UP000886998"/>
    </source>
</evidence>
<protein>
    <submittedName>
        <fullName evidence="1">Uncharacterized protein</fullName>
    </submittedName>
</protein>
<gene>
    <name evidence="1" type="ORF">TNIN_51061</name>
</gene>
<organism evidence="1 2">
    <name type="scientific">Trichonephila inaurata madagascariensis</name>
    <dbReference type="NCBI Taxonomy" id="2747483"/>
    <lineage>
        <taxon>Eukaryota</taxon>
        <taxon>Metazoa</taxon>
        <taxon>Ecdysozoa</taxon>
        <taxon>Arthropoda</taxon>
        <taxon>Chelicerata</taxon>
        <taxon>Arachnida</taxon>
        <taxon>Araneae</taxon>
        <taxon>Araneomorphae</taxon>
        <taxon>Entelegynae</taxon>
        <taxon>Araneoidea</taxon>
        <taxon>Nephilidae</taxon>
        <taxon>Trichonephila</taxon>
        <taxon>Trichonephila inaurata</taxon>
    </lineage>
</organism>
<dbReference type="Proteomes" id="UP000886998">
    <property type="component" value="Unassembled WGS sequence"/>
</dbReference>
<proteinExistence type="predicted"/>
<accession>A0A8X6XEX0</accession>
<keyword evidence="2" id="KW-1185">Reference proteome</keyword>
<dbReference type="AlphaFoldDB" id="A0A8X6XEX0"/>
<sequence>MEKHWMKHIISFAISLGSYNALIMNQRRPGHARAGALSHGTSLSLGEAFHRYGEIGHHPFYTTSFTTLALDKLSATLVFGYHFDMAKRRILTQDEIDRYMDELSEDGLEYSDDNVDFYLIVCHQMKIGIATVKIVLVHEIQFRIQKNPMMIIN</sequence>